<keyword evidence="2" id="KW-1185">Reference proteome</keyword>
<dbReference type="NCBIfam" id="NF009069">
    <property type="entry name" value="PRK12404.1"/>
    <property type="match status" value="1"/>
</dbReference>
<protein>
    <submittedName>
        <fullName evidence="1">Stage V sporulation protein AD</fullName>
    </submittedName>
</protein>
<comment type="caution">
    <text evidence="1">The sequence shown here is derived from an EMBL/GenBank/DDBJ whole genome shotgun (WGS) entry which is preliminary data.</text>
</comment>
<evidence type="ECO:0000313" key="1">
    <source>
        <dbReference type="EMBL" id="MBU5677657.1"/>
    </source>
</evidence>
<gene>
    <name evidence="1" type="primary">spoVAD</name>
    <name evidence="1" type="ORF">KQI88_14645</name>
</gene>
<evidence type="ECO:0000313" key="2">
    <source>
        <dbReference type="Proteomes" id="UP000779508"/>
    </source>
</evidence>
<reference evidence="1 2" key="1">
    <citation type="submission" date="2021-06" db="EMBL/GenBank/DDBJ databases">
        <authorList>
            <person name="Sun Q."/>
            <person name="Li D."/>
        </authorList>
    </citation>
    <scope>NUCLEOTIDE SEQUENCE [LARGE SCALE GENOMIC DNA]</scope>
    <source>
        <strain evidence="1 2">MSJ-5</strain>
    </source>
</reference>
<dbReference type="NCBIfam" id="TIGR02845">
    <property type="entry name" value="spore_V_AD"/>
    <property type="match status" value="1"/>
</dbReference>
<organism evidence="1 2">
    <name type="scientific">Alkaliphilus flagellatus</name>
    <dbReference type="NCBI Taxonomy" id="2841507"/>
    <lineage>
        <taxon>Bacteria</taxon>
        <taxon>Bacillati</taxon>
        <taxon>Bacillota</taxon>
        <taxon>Clostridia</taxon>
        <taxon>Peptostreptococcales</taxon>
        <taxon>Natronincolaceae</taxon>
        <taxon>Alkaliphilus</taxon>
    </lineage>
</organism>
<dbReference type="Proteomes" id="UP000779508">
    <property type="component" value="Unassembled WGS sequence"/>
</dbReference>
<dbReference type="Pfam" id="PF07451">
    <property type="entry name" value="SpoVAD"/>
    <property type="match status" value="1"/>
</dbReference>
<dbReference type="InterPro" id="IPR010894">
    <property type="entry name" value="SpoVAD"/>
</dbReference>
<dbReference type="EMBL" id="JAHLQK010000006">
    <property type="protein sequence ID" value="MBU5677657.1"/>
    <property type="molecule type" value="Genomic_DNA"/>
</dbReference>
<sequence>MAIKKLGSQTIRLLNPPSIISTGTVVGPKEGEGPLAQYFDTILDDDLFGEDSWEKAESKLTKESVKSALSKARLNMTDMEYMFGGDLLNQLMSTSFAARDLQIPFFGLYGACSTMTESLSLASMIIDGGYADNVVATTSSHFSAAERQYRFPLESGNQRPVTSQWTVTGSGSAILSAKGEGPYITYVTTGKVIDFGIKDATNMGAAMAPAAVDTIRMHLADTGFKPDDYDLIITGDLGKIGHQIALELLEKEGYDLSKVLKDCGIEVFDNEKQDTHSGGSGCGCSAVVFCGYLYDQLKSKNLNKILLISTGALLSPTSTLQGESIPSIAHAVTIESKLVN</sequence>
<dbReference type="NCBIfam" id="NF006160">
    <property type="entry name" value="PRK08304.1"/>
    <property type="match status" value="1"/>
</dbReference>
<accession>A0ABS6G7F0</accession>
<dbReference type="RefSeq" id="WP_216418578.1">
    <property type="nucleotide sequence ID" value="NZ_JAHLQK010000006.1"/>
</dbReference>
<name>A0ABS6G7F0_9FIRM</name>
<proteinExistence type="predicted"/>
<dbReference type="PIRSF" id="PIRSF011570">
    <property type="entry name" value="SpoVAD"/>
    <property type="match status" value="1"/>
</dbReference>